<dbReference type="STRING" id="1903181.BTN85_0945"/>
<feature type="binding site" evidence="7">
    <location>
        <position position="84"/>
    </location>
    <ligand>
        <name>Mg(2+)</name>
        <dbReference type="ChEBI" id="CHEBI:18420"/>
    </ligand>
</feature>
<dbReference type="Pfam" id="PF01502">
    <property type="entry name" value="PRA-CH"/>
    <property type="match status" value="1"/>
</dbReference>
<name>A0A1Q6DVR7_METT1</name>
<protein>
    <recommendedName>
        <fullName evidence="7">Phosphoribosyl-AMP cyclohydrolase</fullName>
        <shortName evidence="7">PRA-CH</shortName>
        <ecNumber evidence="7">3.5.4.19</ecNumber>
    </recommendedName>
</protein>
<feature type="binding site" evidence="7">
    <location>
        <position position="97"/>
    </location>
    <ligand>
        <name>Zn(2+)</name>
        <dbReference type="ChEBI" id="CHEBI:29105"/>
        <note>ligand shared between dimeric partners</note>
    </ligand>
</feature>
<keyword evidence="7" id="KW-0479">Metal-binding</keyword>
<organism evidence="9 10">
    <name type="scientific">Methanohalarchaeum thermophilum</name>
    <dbReference type="NCBI Taxonomy" id="1903181"/>
    <lineage>
        <taxon>Archaea</taxon>
        <taxon>Methanobacteriati</taxon>
        <taxon>Methanobacteriota</taxon>
        <taxon>Methanonatronarchaeia</taxon>
        <taxon>Methanonatronarchaeales</taxon>
        <taxon>Methanonatronarchaeaceae</taxon>
        <taxon>Candidatus Methanohalarchaeum</taxon>
    </lineage>
</organism>
<dbReference type="InParanoid" id="A0A1Q6DVR7"/>
<dbReference type="PANTHER" id="PTHR42945">
    <property type="entry name" value="HISTIDINE BIOSYNTHESIS BIFUNCTIONAL PROTEIN"/>
    <property type="match status" value="1"/>
</dbReference>
<keyword evidence="6 7" id="KW-0368">Histidine biosynthesis</keyword>
<keyword evidence="3 7" id="KW-0963">Cytoplasm</keyword>
<evidence type="ECO:0000313" key="10">
    <source>
        <dbReference type="Proteomes" id="UP000185744"/>
    </source>
</evidence>
<dbReference type="GO" id="GO:0005737">
    <property type="term" value="C:cytoplasm"/>
    <property type="evidence" value="ECO:0007669"/>
    <property type="project" value="UniProtKB-SubCell"/>
</dbReference>
<comment type="catalytic activity">
    <reaction evidence="1 7">
        <text>1-(5-phospho-beta-D-ribosyl)-5'-AMP + H2O = 1-(5-phospho-beta-D-ribosyl)-5-[(5-phospho-beta-D-ribosylamino)methylideneamino]imidazole-4-carboxamide</text>
        <dbReference type="Rhea" id="RHEA:20049"/>
        <dbReference type="ChEBI" id="CHEBI:15377"/>
        <dbReference type="ChEBI" id="CHEBI:58435"/>
        <dbReference type="ChEBI" id="CHEBI:59457"/>
        <dbReference type="EC" id="3.5.4.19"/>
    </reaction>
</comment>
<evidence type="ECO:0000256" key="3">
    <source>
        <dbReference type="ARBA" id="ARBA00022490"/>
    </source>
</evidence>
<feature type="binding site" evidence="7">
    <location>
        <position position="81"/>
    </location>
    <ligand>
        <name>Zn(2+)</name>
        <dbReference type="ChEBI" id="CHEBI:29105"/>
        <note>ligand shared between dimeric partners</note>
    </ligand>
</feature>
<dbReference type="SUPFAM" id="SSF141734">
    <property type="entry name" value="HisI-like"/>
    <property type="match status" value="1"/>
</dbReference>
<dbReference type="InterPro" id="IPR002496">
    <property type="entry name" value="PRib_AMP_CycHydrolase_dom"/>
</dbReference>
<keyword evidence="10" id="KW-1185">Reference proteome</keyword>
<evidence type="ECO:0000256" key="5">
    <source>
        <dbReference type="ARBA" id="ARBA00022801"/>
    </source>
</evidence>
<dbReference type="EC" id="3.5.4.19" evidence="7"/>
<evidence type="ECO:0000256" key="4">
    <source>
        <dbReference type="ARBA" id="ARBA00022605"/>
    </source>
</evidence>
<comment type="caution">
    <text evidence="9">The sequence shown here is derived from an EMBL/GenBank/DDBJ whole genome shotgun (WGS) entry which is preliminary data.</text>
</comment>
<dbReference type="FunFam" id="3.10.20.810:FF:000001">
    <property type="entry name" value="Histidine biosynthesis bifunctional protein HisIE"/>
    <property type="match status" value="1"/>
</dbReference>
<evidence type="ECO:0000256" key="7">
    <source>
        <dbReference type="HAMAP-Rule" id="MF_01021"/>
    </source>
</evidence>
<dbReference type="Proteomes" id="UP000185744">
    <property type="component" value="Unassembled WGS sequence"/>
</dbReference>
<dbReference type="GO" id="GO:0004636">
    <property type="term" value="F:phosphoribosyl-ATP diphosphatase activity"/>
    <property type="evidence" value="ECO:0007669"/>
    <property type="project" value="UniProtKB-ARBA"/>
</dbReference>
<feature type="binding site" evidence="7">
    <location>
        <position position="104"/>
    </location>
    <ligand>
        <name>Zn(2+)</name>
        <dbReference type="ChEBI" id="CHEBI:29105"/>
        <note>ligand shared between dimeric partners</note>
    </ligand>
</feature>
<gene>
    <name evidence="7" type="primary">hisI</name>
    <name evidence="9" type="ORF">BTN85_0945</name>
</gene>
<dbReference type="GO" id="GO:0008270">
    <property type="term" value="F:zinc ion binding"/>
    <property type="evidence" value="ECO:0007669"/>
    <property type="project" value="UniProtKB-UniRule"/>
</dbReference>
<evidence type="ECO:0000313" key="9">
    <source>
        <dbReference type="EMBL" id="OKY78454.1"/>
    </source>
</evidence>
<comment type="subunit">
    <text evidence="7">Homodimer.</text>
</comment>
<keyword evidence="5 7" id="KW-0378">Hydrolase</keyword>
<comment type="similarity">
    <text evidence="7">Belongs to the PRA-CH family.</text>
</comment>
<comment type="function">
    <text evidence="7">Catalyzes the hydrolysis of the adenine ring of phosphoribosyl-AMP.</text>
</comment>
<dbReference type="GO" id="GO:0000287">
    <property type="term" value="F:magnesium ion binding"/>
    <property type="evidence" value="ECO:0007669"/>
    <property type="project" value="UniProtKB-UniRule"/>
</dbReference>
<comment type="cofactor">
    <cofactor evidence="7">
        <name>Mg(2+)</name>
        <dbReference type="ChEBI" id="CHEBI:18420"/>
    </cofactor>
    <text evidence="7">Binds 1 Mg(2+) ion per subunit.</text>
</comment>
<proteinExistence type="inferred from homology"/>
<dbReference type="InterPro" id="IPR026660">
    <property type="entry name" value="PRA-CH"/>
</dbReference>
<feature type="binding site" evidence="7">
    <location>
        <position position="80"/>
    </location>
    <ligand>
        <name>Mg(2+)</name>
        <dbReference type="ChEBI" id="CHEBI:18420"/>
    </ligand>
</feature>
<dbReference type="GO" id="GO:0000105">
    <property type="term" value="P:L-histidine biosynthetic process"/>
    <property type="evidence" value="ECO:0007669"/>
    <property type="project" value="UniProtKB-UniRule"/>
</dbReference>
<evidence type="ECO:0000256" key="2">
    <source>
        <dbReference type="ARBA" id="ARBA00005169"/>
    </source>
</evidence>
<keyword evidence="4 7" id="KW-0028">Amino-acid biosynthesis</keyword>
<dbReference type="PANTHER" id="PTHR42945:SF1">
    <property type="entry name" value="HISTIDINE BIOSYNTHESIS BIFUNCTIONAL PROTEIN HIS7"/>
    <property type="match status" value="1"/>
</dbReference>
<keyword evidence="7" id="KW-0862">Zinc</keyword>
<dbReference type="GO" id="GO:0004635">
    <property type="term" value="F:phosphoribosyl-AMP cyclohydrolase activity"/>
    <property type="evidence" value="ECO:0007669"/>
    <property type="project" value="UniProtKB-UniRule"/>
</dbReference>
<dbReference type="FunCoup" id="A0A1Q6DVR7">
    <property type="interactions" value="70"/>
</dbReference>
<dbReference type="AlphaFoldDB" id="A0A1Q6DVR7"/>
<accession>A0A1Q6DVR7</accession>
<evidence type="ECO:0000256" key="6">
    <source>
        <dbReference type="ARBA" id="ARBA00023102"/>
    </source>
</evidence>
<keyword evidence="7" id="KW-0460">Magnesium</keyword>
<comment type="pathway">
    <text evidence="2 7">Amino-acid biosynthesis; L-histidine biosynthesis; L-histidine from 5-phospho-alpha-D-ribose 1-diphosphate: step 3/9.</text>
</comment>
<evidence type="ECO:0000256" key="1">
    <source>
        <dbReference type="ARBA" id="ARBA00000024"/>
    </source>
</evidence>
<comment type="subcellular location">
    <subcellularLocation>
        <location evidence="7">Cytoplasm</location>
    </subcellularLocation>
</comment>
<dbReference type="EMBL" id="MSDW01000001">
    <property type="protein sequence ID" value="OKY78454.1"/>
    <property type="molecule type" value="Genomic_DNA"/>
</dbReference>
<dbReference type="NCBIfam" id="NF000768">
    <property type="entry name" value="PRK00051.1"/>
    <property type="match status" value="1"/>
</dbReference>
<dbReference type="InterPro" id="IPR038019">
    <property type="entry name" value="PRib_AMP_CycHydrolase_sf"/>
</dbReference>
<sequence length="132" mass="15263">MSSDVEELINELSFEDGLISAIVQDAETDKVLMLAYMNKKAFKKTIKEKMGYFYSRSREKLWKKGETSGNVQKVKEIYIDCDGDAILVKVDQENGACHTGHESCFYRRLIDNSFRKVEDRVFDPEDVYGEDK</sequence>
<reference evidence="9" key="1">
    <citation type="submission" date="2016-12" db="EMBL/GenBank/DDBJ databases">
        <title>Discovery of methanogenic haloarchaea.</title>
        <authorList>
            <person name="Sorokin D.Y."/>
            <person name="Makarova K.S."/>
            <person name="Abbas B."/>
            <person name="Ferrer M."/>
            <person name="Golyshin P.N."/>
        </authorList>
    </citation>
    <scope>NUCLEOTIDE SEQUENCE [LARGE SCALE GENOMIC DNA]</scope>
    <source>
        <strain evidence="9">HMET1</strain>
    </source>
</reference>
<dbReference type="Gene3D" id="3.10.20.810">
    <property type="entry name" value="Phosphoribosyl-AMP cyclohydrolase"/>
    <property type="match status" value="1"/>
</dbReference>
<dbReference type="UniPathway" id="UPA00031">
    <property type="reaction ID" value="UER00008"/>
</dbReference>
<feature type="domain" description="Phosphoribosyl-AMP cyclohydrolase" evidence="8">
    <location>
        <begin position="33"/>
        <end position="106"/>
    </location>
</feature>
<feature type="binding site" evidence="7">
    <location>
        <position position="82"/>
    </location>
    <ligand>
        <name>Mg(2+)</name>
        <dbReference type="ChEBI" id="CHEBI:18420"/>
    </ligand>
</feature>
<dbReference type="HAMAP" id="MF_01021">
    <property type="entry name" value="HisI"/>
    <property type="match status" value="1"/>
</dbReference>
<evidence type="ECO:0000259" key="8">
    <source>
        <dbReference type="Pfam" id="PF01502"/>
    </source>
</evidence>
<comment type="cofactor">
    <cofactor evidence="7">
        <name>Zn(2+)</name>
        <dbReference type="ChEBI" id="CHEBI:29105"/>
    </cofactor>
    <text evidence="7">Binds 1 zinc ion per subunit.</text>
</comment>